<dbReference type="EMBL" id="CM047742">
    <property type="protein sequence ID" value="KAJ0033976.1"/>
    <property type="molecule type" value="Genomic_DNA"/>
</dbReference>
<protein>
    <submittedName>
        <fullName evidence="1">Uncharacterized protein</fullName>
    </submittedName>
</protein>
<accession>A0ACC0YA44</accession>
<gene>
    <name evidence="1" type="ORF">Pint_26108</name>
</gene>
<name>A0ACC0YA44_9ROSI</name>
<sequence length="117" mass="13297">MDHVRLEYLNKKAKVSLEMETEKVVPEMDELPKTIVRRVVKDKLNECSPDPDITVNKDSLLAFFESARIFIHCLSATANDICKESKRQITNADDVLKAIEEIEFPEFVGPLKASFDG</sequence>
<evidence type="ECO:0000313" key="1">
    <source>
        <dbReference type="EMBL" id="KAJ0033976.1"/>
    </source>
</evidence>
<dbReference type="Proteomes" id="UP001163603">
    <property type="component" value="Chromosome 7"/>
</dbReference>
<comment type="caution">
    <text evidence="1">The sequence shown here is derived from an EMBL/GenBank/DDBJ whole genome shotgun (WGS) entry which is preliminary data.</text>
</comment>
<proteinExistence type="predicted"/>
<keyword evidence="2" id="KW-1185">Reference proteome</keyword>
<evidence type="ECO:0000313" key="2">
    <source>
        <dbReference type="Proteomes" id="UP001163603"/>
    </source>
</evidence>
<organism evidence="1 2">
    <name type="scientific">Pistacia integerrima</name>
    <dbReference type="NCBI Taxonomy" id="434235"/>
    <lineage>
        <taxon>Eukaryota</taxon>
        <taxon>Viridiplantae</taxon>
        <taxon>Streptophyta</taxon>
        <taxon>Embryophyta</taxon>
        <taxon>Tracheophyta</taxon>
        <taxon>Spermatophyta</taxon>
        <taxon>Magnoliopsida</taxon>
        <taxon>eudicotyledons</taxon>
        <taxon>Gunneridae</taxon>
        <taxon>Pentapetalae</taxon>
        <taxon>rosids</taxon>
        <taxon>malvids</taxon>
        <taxon>Sapindales</taxon>
        <taxon>Anacardiaceae</taxon>
        <taxon>Pistacia</taxon>
    </lineage>
</organism>
<reference evidence="2" key="1">
    <citation type="journal article" date="2023" name="G3 (Bethesda)">
        <title>Genome assembly and association tests identify interacting loci associated with vigor, precocity, and sex in interspecific pistachio rootstocks.</title>
        <authorList>
            <person name="Palmer W."/>
            <person name="Jacygrad E."/>
            <person name="Sagayaradj S."/>
            <person name="Cavanaugh K."/>
            <person name="Han R."/>
            <person name="Bertier L."/>
            <person name="Beede B."/>
            <person name="Kafkas S."/>
            <person name="Golino D."/>
            <person name="Preece J."/>
            <person name="Michelmore R."/>
        </authorList>
    </citation>
    <scope>NUCLEOTIDE SEQUENCE [LARGE SCALE GENOMIC DNA]</scope>
</reference>